<dbReference type="EMBL" id="AWUE01020754">
    <property type="protein sequence ID" value="OMO66385.1"/>
    <property type="molecule type" value="Genomic_DNA"/>
</dbReference>
<protein>
    <submittedName>
        <fullName evidence="1">Anoctamin-7-like protein</fullName>
    </submittedName>
</protein>
<dbReference type="AlphaFoldDB" id="A0A1R3H7Q6"/>
<reference evidence="2" key="1">
    <citation type="submission" date="2013-09" db="EMBL/GenBank/DDBJ databases">
        <title>Corchorus olitorius genome sequencing.</title>
        <authorList>
            <person name="Alam M."/>
            <person name="Haque M.S."/>
            <person name="Islam M.S."/>
            <person name="Emdad E.M."/>
            <person name="Islam M.M."/>
            <person name="Ahmed B."/>
            <person name="Halim A."/>
            <person name="Hossen Q.M.M."/>
            <person name="Hossain M.Z."/>
            <person name="Ahmed R."/>
            <person name="Khan M.M."/>
            <person name="Islam R."/>
            <person name="Rashid M.M."/>
            <person name="Khan S.A."/>
            <person name="Rahman M.S."/>
            <person name="Alam M."/>
            <person name="Yahiya A.S."/>
            <person name="Khan M.S."/>
            <person name="Azam M.S."/>
            <person name="Haque T."/>
            <person name="Lashkar M.Z.H."/>
            <person name="Akhand A.I."/>
            <person name="Morshed G."/>
            <person name="Roy S."/>
            <person name="Uddin K.S."/>
            <person name="Rabeya T."/>
            <person name="Hossain A.S."/>
            <person name="Chowdhury A."/>
            <person name="Snigdha A.R."/>
            <person name="Mortoza M.S."/>
            <person name="Matin S.A."/>
            <person name="Hoque S.M.E."/>
            <person name="Islam M.K."/>
            <person name="Roy D.K."/>
            <person name="Haider R."/>
            <person name="Moosa M.M."/>
            <person name="Elias S.M."/>
            <person name="Hasan A.M."/>
            <person name="Jahan S."/>
            <person name="Shafiuddin M."/>
            <person name="Mahmood N."/>
            <person name="Shommy N.S."/>
        </authorList>
    </citation>
    <scope>NUCLEOTIDE SEQUENCE [LARGE SCALE GENOMIC DNA]</scope>
    <source>
        <strain evidence="2">cv. O-4</strain>
    </source>
</reference>
<evidence type="ECO:0000313" key="2">
    <source>
        <dbReference type="Proteomes" id="UP000187203"/>
    </source>
</evidence>
<organism evidence="1 2">
    <name type="scientific">Corchorus olitorius</name>
    <dbReference type="NCBI Taxonomy" id="93759"/>
    <lineage>
        <taxon>Eukaryota</taxon>
        <taxon>Viridiplantae</taxon>
        <taxon>Streptophyta</taxon>
        <taxon>Embryophyta</taxon>
        <taxon>Tracheophyta</taxon>
        <taxon>Spermatophyta</taxon>
        <taxon>Magnoliopsida</taxon>
        <taxon>eudicotyledons</taxon>
        <taxon>Gunneridae</taxon>
        <taxon>Pentapetalae</taxon>
        <taxon>rosids</taxon>
        <taxon>malvids</taxon>
        <taxon>Malvales</taxon>
        <taxon>Malvaceae</taxon>
        <taxon>Grewioideae</taxon>
        <taxon>Apeibeae</taxon>
        <taxon>Corchorus</taxon>
    </lineage>
</organism>
<dbReference type="OrthoDB" id="296386at2759"/>
<gene>
    <name evidence="1" type="ORF">COLO4_30597</name>
</gene>
<keyword evidence="2" id="KW-1185">Reference proteome</keyword>
<dbReference type="Proteomes" id="UP000187203">
    <property type="component" value="Unassembled WGS sequence"/>
</dbReference>
<comment type="caution">
    <text evidence="1">The sequence shown here is derived from an EMBL/GenBank/DDBJ whole genome shotgun (WGS) entry which is preliminary data.</text>
</comment>
<accession>A0A1R3H7Q6</accession>
<dbReference type="STRING" id="93759.A0A1R3H7Q6"/>
<name>A0A1R3H7Q6_9ROSI</name>
<proteinExistence type="predicted"/>
<evidence type="ECO:0000313" key="1">
    <source>
        <dbReference type="EMBL" id="OMO66385.1"/>
    </source>
</evidence>
<sequence length="112" mass="12476">MNAVKEEEEIVYEVAVVVPKRNLKEENEEYDCVEVLVNEFRNVGLVVDRVLGLSDEFIKLGAPLETLGRAAAKLGMKKPTHIDGSLTFLSALVKDTKYWEGNGAPCSLPWKL</sequence>